<evidence type="ECO:0000313" key="2">
    <source>
        <dbReference type="Proteomes" id="UP001221898"/>
    </source>
</evidence>
<dbReference type="AlphaFoldDB" id="A0AAD7WLR4"/>
<gene>
    <name evidence="1" type="ORF">AAFF_G00394780</name>
</gene>
<accession>A0AAD7WLR4</accession>
<name>A0AAD7WLR4_9TELE</name>
<evidence type="ECO:0000313" key="1">
    <source>
        <dbReference type="EMBL" id="KAJ8400709.1"/>
    </source>
</evidence>
<proteinExistence type="predicted"/>
<keyword evidence="2" id="KW-1185">Reference proteome</keyword>
<protein>
    <submittedName>
        <fullName evidence="1">Uncharacterized protein</fullName>
    </submittedName>
</protein>
<sequence length="86" mass="8968">MTGGAGLVDSLASLARLSCTWAFLVRQFEVQLHGIACAHLLLLGSRDRGLGPALRSCRGSGSLLSAPGCVCLGEASRSRQPQPAYK</sequence>
<dbReference type="EMBL" id="JAINUG010000075">
    <property type="protein sequence ID" value="KAJ8400709.1"/>
    <property type="molecule type" value="Genomic_DNA"/>
</dbReference>
<reference evidence="1" key="1">
    <citation type="journal article" date="2023" name="Science">
        <title>Genome structures resolve the early diversification of teleost fishes.</title>
        <authorList>
            <person name="Parey E."/>
            <person name="Louis A."/>
            <person name="Montfort J."/>
            <person name="Bouchez O."/>
            <person name="Roques C."/>
            <person name="Iampietro C."/>
            <person name="Lluch J."/>
            <person name="Castinel A."/>
            <person name="Donnadieu C."/>
            <person name="Desvignes T."/>
            <person name="Floi Bucao C."/>
            <person name="Jouanno E."/>
            <person name="Wen M."/>
            <person name="Mejri S."/>
            <person name="Dirks R."/>
            <person name="Jansen H."/>
            <person name="Henkel C."/>
            <person name="Chen W.J."/>
            <person name="Zahm M."/>
            <person name="Cabau C."/>
            <person name="Klopp C."/>
            <person name="Thompson A.W."/>
            <person name="Robinson-Rechavi M."/>
            <person name="Braasch I."/>
            <person name="Lecointre G."/>
            <person name="Bobe J."/>
            <person name="Postlethwait J.H."/>
            <person name="Berthelot C."/>
            <person name="Roest Crollius H."/>
            <person name="Guiguen Y."/>
        </authorList>
    </citation>
    <scope>NUCLEOTIDE SEQUENCE</scope>
    <source>
        <strain evidence="1">NC1722</strain>
    </source>
</reference>
<comment type="caution">
    <text evidence="1">The sequence shown here is derived from an EMBL/GenBank/DDBJ whole genome shotgun (WGS) entry which is preliminary data.</text>
</comment>
<dbReference type="Proteomes" id="UP001221898">
    <property type="component" value="Unassembled WGS sequence"/>
</dbReference>
<organism evidence="1 2">
    <name type="scientific">Aldrovandia affinis</name>
    <dbReference type="NCBI Taxonomy" id="143900"/>
    <lineage>
        <taxon>Eukaryota</taxon>
        <taxon>Metazoa</taxon>
        <taxon>Chordata</taxon>
        <taxon>Craniata</taxon>
        <taxon>Vertebrata</taxon>
        <taxon>Euteleostomi</taxon>
        <taxon>Actinopterygii</taxon>
        <taxon>Neopterygii</taxon>
        <taxon>Teleostei</taxon>
        <taxon>Notacanthiformes</taxon>
        <taxon>Halosauridae</taxon>
        <taxon>Aldrovandia</taxon>
    </lineage>
</organism>